<organism evidence="2 3">
    <name type="scientific">Bipolaris oryzae ATCC 44560</name>
    <dbReference type="NCBI Taxonomy" id="930090"/>
    <lineage>
        <taxon>Eukaryota</taxon>
        <taxon>Fungi</taxon>
        <taxon>Dikarya</taxon>
        <taxon>Ascomycota</taxon>
        <taxon>Pezizomycotina</taxon>
        <taxon>Dothideomycetes</taxon>
        <taxon>Pleosporomycetidae</taxon>
        <taxon>Pleosporales</taxon>
        <taxon>Pleosporineae</taxon>
        <taxon>Pleosporaceae</taxon>
        <taxon>Bipolaris</taxon>
    </lineage>
</organism>
<keyword evidence="1" id="KW-0732">Signal</keyword>
<keyword evidence="3" id="KW-1185">Reference proteome</keyword>
<dbReference type="Proteomes" id="UP000054032">
    <property type="component" value="Unassembled WGS sequence"/>
</dbReference>
<feature type="signal peptide" evidence="1">
    <location>
        <begin position="1"/>
        <end position="19"/>
    </location>
</feature>
<dbReference type="RefSeq" id="XP_007684419.1">
    <property type="nucleotide sequence ID" value="XM_007686229.1"/>
</dbReference>
<dbReference type="GeneID" id="19122354"/>
<evidence type="ECO:0000313" key="3">
    <source>
        <dbReference type="Proteomes" id="UP000054032"/>
    </source>
</evidence>
<evidence type="ECO:0008006" key="4">
    <source>
        <dbReference type="Google" id="ProtNLM"/>
    </source>
</evidence>
<dbReference type="HOGENOM" id="CLU_2428145_0_0_1"/>
<reference evidence="2 3" key="1">
    <citation type="journal article" date="2013" name="PLoS Genet.">
        <title>Comparative genome structure, secondary metabolite, and effector coding capacity across Cochliobolus pathogens.</title>
        <authorList>
            <person name="Condon B.J."/>
            <person name="Leng Y."/>
            <person name="Wu D."/>
            <person name="Bushley K.E."/>
            <person name="Ohm R.A."/>
            <person name="Otillar R."/>
            <person name="Martin J."/>
            <person name="Schackwitz W."/>
            <person name="Grimwood J."/>
            <person name="MohdZainudin N."/>
            <person name="Xue C."/>
            <person name="Wang R."/>
            <person name="Manning V.A."/>
            <person name="Dhillon B."/>
            <person name="Tu Z.J."/>
            <person name="Steffenson B.J."/>
            <person name="Salamov A."/>
            <person name="Sun H."/>
            <person name="Lowry S."/>
            <person name="LaButti K."/>
            <person name="Han J."/>
            <person name="Copeland A."/>
            <person name="Lindquist E."/>
            <person name="Barry K."/>
            <person name="Schmutz J."/>
            <person name="Baker S.E."/>
            <person name="Ciuffetti L.M."/>
            <person name="Grigoriev I.V."/>
            <person name="Zhong S."/>
            <person name="Turgeon B.G."/>
        </authorList>
    </citation>
    <scope>NUCLEOTIDE SEQUENCE [LARGE SCALE GENOMIC DNA]</scope>
    <source>
        <strain evidence="2 3">ATCC 44560</strain>
    </source>
</reference>
<dbReference type="AlphaFoldDB" id="W6ZNI5"/>
<dbReference type="OrthoDB" id="10318276at2759"/>
<name>W6ZNI5_COCMI</name>
<evidence type="ECO:0000256" key="1">
    <source>
        <dbReference type="SAM" id="SignalP"/>
    </source>
</evidence>
<gene>
    <name evidence="2" type="ORF">COCMIDRAFT_33555</name>
</gene>
<accession>W6ZNI5</accession>
<proteinExistence type="predicted"/>
<dbReference type="KEGG" id="bor:COCMIDRAFT_33555"/>
<dbReference type="EMBL" id="KI963935">
    <property type="protein sequence ID" value="EUC49084.1"/>
    <property type="molecule type" value="Genomic_DNA"/>
</dbReference>
<protein>
    <recommendedName>
        <fullName evidence="4">Extracellular membrane protein CFEM domain-containing protein</fullName>
    </recommendedName>
</protein>
<evidence type="ECO:0000313" key="2">
    <source>
        <dbReference type="EMBL" id="EUC49084.1"/>
    </source>
</evidence>
<sequence>MVKLTFLATVAVFLSTAVARQAAVPGSCCSAVHGGCLAKGAAGCVFYNGAQYCVQQNNDNDCKVACRKLLRQPESANNFYLYTVFRGSNPTCFCTQWDAGIEVDSC</sequence>
<feature type="chain" id="PRO_5004890143" description="Extracellular membrane protein CFEM domain-containing protein" evidence="1">
    <location>
        <begin position="20"/>
        <end position="106"/>
    </location>
</feature>